<dbReference type="EMBL" id="KE145356">
    <property type="protein sequence ID" value="EPE34449.1"/>
    <property type="molecule type" value="Genomic_DNA"/>
</dbReference>
<keyword evidence="2" id="KW-1133">Transmembrane helix</keyword>
<feature type="transmembrane region" description="Helical" evidence="2">
    <location>
        <begin position="134"/>
        <end position="154"/>
    </location>
</feature>
<keyword evidence="2" id="KW-0472">Membrane</keyword>
<feature type="transmembrane region" description="Helical" evidence="2">
    <location>
        <begin position="92"/>
        <end position="114"/>
    </location>
</feature>
<dbReference type="GeneID" id="19469190"/>
<dbReference type="RefSeq" id="XP_008078384.1">
    <property type="nucleotide sequence ID" value="XM_008080193.1"/>
</dbReference>
<name>S3DBF6_GLAL2</name>
<feature type="transmembrane region" description="Helical" evidence="2">
    <location>
        <begin position="166"/>
        <end position="186"/>
    </location>
</feature>
<accession>S3DBF6</accession>
<dbReference type="Proteomes" id="UP000016922">
    <property type="component" value="Unassembled WGS sequence"/>
</dbReference>
<reference evidence="3 4" key="1">
    <citation type="journal article" date="2013" name="BMC Genomics">
        <title>Genomics-driven discovery of the pneumocandin biosynthetic gene cluster in the fungus Glarea lozoyensis.</title>
        <authorList>
            <person name="Chen L."/>
            <person name="Yue Q."/>
            <person name="Zhang X."/>
            <person name="Xiang M."/>
            <person name="Wang C."/>
            <person name="Li S."/>
            <person name="Che Y."/>
            <person name="Ortiz-Lopez F.J."/>
            <person name="Bills G.F."/>
            <person name="Liu X."/>
            <person name="An Z."/>
        </authorList>
    </citation>
    <scope>NUCLEOTIDE SEQUENCE [LARGE SCALE GENOMIC DNA]</scope>
    <source>
        <strain evidence="4">ATCC 20868 / MF5171</strain>
    </source>
</reference>
<dbReference type="AlphaFoldDB" id="S3DBF6"/>
<evidence type="ECO:0000256" key="2">
    <source>
        <dbReference type="SAM" id="Phobius"/>
    </source>
</evidence>
<feature type="transmembrane region" description="Helical" evidence="2">
    <location>
        <begin position="63"/>
        <end position="80"/>
    </location>
</feature>
<keyword evidence="4" id="KW-1185">Reference proteome</keyword>
<gene>
    <name evidence="3" type="ORF">GLAREA_10143</name>
</gene>
<organism evidence="3 4">
    <name type="scientific">Glarea lozoyensis (strain ATCC 20868 / MF5171)</name>
    <dbReference type="NCBI Taxonomy" id="1116229"/>
    <lineage>
        <taxon>Eukaryota</taxon>
        <taxon>Fungi</taxon>
        <taxon>Dikarya</taxon>
        <taxon>Ascomycota</taxon>
        <taxon>Pezizomycotina</taxon>
        <taxon>Leotiomycetes</taxon>
        <taxon>Helotiales</taxon>
        <taxon>Helotiaceae</taxon>
        <taxon>Glarea</taxon>
    </lineage>
</organism>
<dbReference type="HOGENOM" id="CLU_1372319_0_0_1"/>
<feature type="region of interest" description="Disordered" evidence="1">
    <location>
        <begin position="1"/>
        <end position="28"/>
    </location>
</feature>
<feature type="transmembrane region" description="Helical" evidence="2">
    <location>
        <begin position="40"/>
        <end position="57"/>
    </location>
</feature>
<sequence length="199" mass="22184">MDNVEIRKRRSARSPAPSSLVTPSQQVNHGRDIQSRYSELSTSATIILTILFGILVFERNVLGLYVIHNPIIVATCYVLAELYPASHAYHQILQGLTLSFPFCASTLVFVVSIYKTISDYCPQAFSLIPRRLLPYTMSLGTTIMLMVFSLVFVSHHSQIIAQFPSGVFRVSFVLGALVYVGMVFYVESSVAAITRPCQR</sequence>
<evidence type="ECO:0000256" key="1">
    <source>
        <dbReference type="SAM" id="MobiDB-lite"/>
    </source>
</evidence>
<proteinExistence type="predicted"/>
<evidence type="ECO:0000313" key="4">
    <source>
        <dbReference type="Proteomes" id="UP000016922"/>
    </source>
</evidence>
<evidence type="ECO:0000313" key="3">
    <source>
        <dbReference type="EMBL" id="EPE34449.1"/>
    </source>
</evidence>
<keyword evidence="2" id="KW-0812">Transmembrane</keyword>
<dbReference type="KEGG" id="glz:GLAREA_10143"/>
<protein>
    <submittedName>
        <fullName evidence="3">Uncharacterized protein</fullName>
    </submittedName>
</protein>